<keyword evidence="3" id="KW-1185">Reference proteome</keyword>
<name>A0ABU1YWG3_ROSSA</name>
<dbReference type="InterPro" id="IPR025566">
    <property type="entry name" value="DUF4331"/>
</dbReference>
<protein>
    <recommendedName>
        <fullName evidence="4">DUF4331 domain-containing protein</fullName>
    </recommendedName>
</protein>
<evidence type="ECO:0000313" key="2">
    <source>
        <dbReference type="EMBL" id="MDR7273205.1"/>
    </source>
</evidence>
<feature type="signal peptide" evidence="1">
    <location>
        <begin position="1"/>
        <end position="30"/>
    </location>
</feature>
<keyword evidence="1" id="KW-0732">Signal</keyword>
<dbReference type="EMBL" id="JAVDXU010000012">
    <property type="protein sequence ID" value="MDR7273205.1"/>
    <property type="molecule type" value="Genomic_DNA"/>
</dbReference>
<reference evidence="2 3" key="1">
    <citation type="submission" date="2023-07" db="EMBL/GenBank/DDBJ databases">
        <title>Sorghum-associated microbial communities from plants grown in Nebraska, USA.</title>
        <authorList>
            <person name="Schachtman D."/>
        </authorList>
    </citation>
    <scope>NUCLEOTIDE SEQUENCE [LARGE SCALE GENOMIC DNA]</scope>
    <source>
        <strain evidence="2 3">BE314</strain>
    </source>
</reference>
<evidence type="ECO:0000313" key="3">
    <source>
        <dbReference type="Proteomes" id="UP001180453"/>
    </source>
</evidence>
<evidence type="ECO:0000256" key="1">
    <source>
        <dbReference type="SAM" id="SignalP"/>
    </source>
</evidence>
<sequence>MSHLTMNKFPKLTVAAAVLSLLWAAQGVHASSHREAPDIAMNPSVDGTDLYMFRSYEPGRSAFVTLIANYNPFQSNLGGGNYYQFNPNALYEIHIDNTGSGSEAITFQFKFTSKSAQVAVPVGSKSSKIPLIVYGPASSAGASPALNLTESYTVNVVRGDRRTGASSPITNAAGGTTPSVFAKPADNIGDKAFGGAGGYAAYASKFVYDVNIPGCSTPGRMFVGQRKDPFYLLDGKLFDLLNFNLTGPEVGGNNNDLESYSVGTLALEVPISCLTAGSDPVIGAWTTASLRQGRLLNSAPGTGLYTTAKQGGAWTQVSRLGNPLPNEVIIGLDDKDKFNSSKPKNDVQNFNDYFGNPAFPTLIQAVFPQFTAPTNFPRTDLQTVFLKGIKGLNQPANLTTPSEMMRLNTSIPPTAAAMQNPMGVAGGDNAGYPNGRRPADDVVDISIRAAMGLLCQLTGANDALQIGCRPSDAPSGLVPFTDGVRKTAANYGTAFPYLTTPPSGSLNPSAPAGTAYP</sequence>
<proteinExistence type="predicted"/>
<dbReference type="Proteomes" id="UP001180453">
    <property type="component" value="Unassembled WGS sequence"/>
</dbReference>
<gene>
    <name evidence="2" type="ORF">J2X20_005895</name>
</gene>
<dbReference type="Pfam" id="PF14224">
    <property type="entry name" value="DUF4331"/>
    <property type="match status" value="1"/>
</dbReference>
<feature type="chain" id="PRO_5045724728" description="DUF4331 domain-containing protein" evidence="1">
    <location>
        <begin position="31"/>
        <end position="517"/>
    </location>
</feature>
<evidence type="ECO:0008006" key="4">
    <source>
        <dbReference type="Google" id="ProtNLM"/>
    </source>
</evidence>
<comment type="caution">
    <text evidence="2">The sequence shown here is derived from an EMBL/GenBank/DDBJ whole genome shotgun (WGS) entry which is preliminary data.</text>
</comment>
<accession>A0ABU1YWG3</accession>
<dbReference type="RefSeq" id="WP_310273321.1">
    <property type="nucleotide sequence ID" value="NZ_JAVDXU010000012.1"/>
</dbReference>
<organism evidence="2 3">
    <name type="scientific">Roseateles saccharophilus</name>
    <name type="common">Pseudomonas saccharophila</name>
    <dbReference type="NCBI Taxonomy" id="304"/>
    <lineage>
        <taxon>Bacteria</taxon>
        <taxon>Pseudomonadati</taxon>
        <taxon>Pseudomonadota</taxon>
        <taxon>Betaproteobacteria</taxon>
        <taxon>Burkholderiales</taxon>
        <taxon>Sphaerotilaceae</taxon>
        <taxon>Roseateles</taxon>
    </lineage>
</organism>